<protein>
    <submittedName>
        <fullName evidence="1">Retrovirus-related pol polyprotein from transposon RE1</fullName>
    </submittedName>
</protein>
<reference evidence="2" key="1">
    <citation type="journal article" date="2023" name="Hortic. Res.">
        <title>A chromosome-level phased genome enabling allele-level studies in sweet orange: a case study on citrus Huanglongbing tolerance.</title>
        <authorList>
            <person name="Wu B."/>
            <person name="Yu Q."/>
            <person name="Deng Z."/>
            <person name="Duan Y."/>
            <person name="Luo F."/>
            <person name="Gmitter F. Jr."/>
        </authorList>
    </citation>
    <scope>NUCLEOTIDE SEQUENCE [LARGE SCALE GENOMIC DNA]</scope>
    <source>
        <strain evidence="2">cv. Valencia</strain>
    </source>
</reference>
<keyword evidence="2" id="KW-1185">Reference proteome</keyword>
<evidence type="ECO:0000313" key="1">
    <source>
        <dbReference type="EMBL" id="KAH9680958.1"/>
    </source>
</evidence>
<sequence>MPRLNYEPTLSSKTKYPMSNFVSYHRLSKECESFVNQLSVLSIPNSVQEALKDPKWKEAMNEEMNSLQKNSTWEVVDLPEGKKPVGCRWVFTIKYKADGIVERFKARLVAKGYTQTYRVDYMETFAPVAKINTVRVLLSLAVNLDWPLHQFDVKNAFLHGDLQEEVYMELPPGCKMQAEGSKQVCKLRKSLYGLKQSPRAWFGRFTSSMKVFGYQQSNSDHTLFLKYNREKIIVLIVYVDDMIVIGNDPEEKAALQDHLAQEFEMKDLGSLNPINTPMEENLKLSTDPYQVPANKERYQRLVGRLMYLGHTRPDLAYALSVVSQFMHSPKEEHMNAVIRILRYLKSSPGKGIVFTKGNNLDIKGYTDADWAGSIDDRRSTSGYFTFVGGNLVTWRSKKQDVVARSSTEAEYRGMAKGICELLWIKNLMQDLYIQQVSPIKLYCDNKAVCDIAHNPVQHDRTKHVEVDRHFIKEKLEAKIIEIPHVRSEDQLADVLTKAVSIQAFNKCLNKLGMCDIYAPT</sequence>
<dbReference type="Proteomes" id="UP000829398">
    <property type="component" value="Chromosome 9"/>
</dbReference>
<proteinExistence type="predicted"/>
<comment type="caution">
    <text evidence="1">The sequence shown here is derived from an EMBL/GenBank/DDBJ whole genome shotgun (WGS) entry which is preliminary data.</text>
</comment>
<dbReference type="EMBL" id="CM039178">
    <property type="protein sequence ID" value="KAH9680958.1"/>
    <property type="molecule type" value="Genomic_DNA"/>
</dbReference>
<name>A0ACB8I1J9_CITSI</name>
<organism evidence="1 2">
    <name type="scientific">Citrus sinensis</name>
    <name type="common">Sweet orange</name>
    <name type="synonym">Citrus aurantium var. sinensis</name>
    <dbReference type="NCBI Taxonomy" id="2711"/>
    <lineage>
        <taxon>Eukaryota</taxon>
        <taxon>Viridiplantae</taxon>
        <taxon>Streptophyta</taxon>
        <taxon>Embryophyta</taxon>
        <taxon>Tracheophyta</taxon>
        <taxon>Spermatophyta</taxon>
        <taxon>Magnoliopsida</taxon>
        <taxon>eudicotyledons</taxon>
        <taxon>Gunneridae</taxon>
        <taxon>Pentapetalae</taxon>
        <taxon>rosids</taxon>
        <taxon>malvids</taxon>
        <taxon>Sapindales</taxon>
        <taxon>Rutaceae</taxon>
        <taxon>Aurantioideae</taxon>
        <taxon>Citrus</taxon>
    </lineage>
</organism>
<accession>A0ACB8I1J9</accession>
<gene>
    <name evidence="1" type="ORF">KPL71_026758</name>
</gene>
<evidence type="ECO:0000313" key="2">
    <source>
        <dbReference type="Proteomes" id="UP000829398"/>
    </source>
</evidence>